<evidence type="ECO:0000256" key="2">
    <source>
        <dbReference type="ARBA" id="ARBA00022728"/>
    </source>
</evidence>
<evidence type="ECO:0000259" key="6">
    <source>
        <dbReference type="PROSITE" id="PS50102"/>
    </source>
</evidence>
<reference evidence="7 8" key="1">
    <citation type="journal article" date="2023" name="Plants (Basel)">
        <title>Bridging the Gap: Combining Genomics and Transcriptomics Approaches to Understand Stylosanthes scabra, an Orphan Legume from the Brazilian Caatinga.</title>
        <authorList>
            <person name="Ferreira-Neto J.R.C."/>
            <person name="da Silva M.D."/>
            <person name="Binneck E."/>
            <person name="de Melo N.F."/>
            <person name="da Silva R.H."/>
            <person name="de Melo A.L.T.M."/>
            <person name="Pandolfi V."/>
            <person name="Bustamante F.O."/>
            <person name="Brasileiro-Vidal A.C."/>
            <person name="Benko-Iseppon A.M."/>
        </authorList>
    </citation>
    <scope>NUCLEOTIDE SEQUENCE [LARGE SCALE GENOMIC DNA]</scope>
    <source>
        <tissue evidence="7">Leaves</tissue>
    </source>
</reference>
<feature type="region of interest" description="Disordered" evidence="5">
    <location>
        <begin position="1"/>
        <end position="21"/>
    </location>
</feature>
<evidence type="ECO:0000256" key="5">
    <source>
        <dbReference type="SAM" id="MobiDB-lite"/>
    </source>
</evidence>
<dbReference type="InterPro" id="IPR035979">
    <property type="entry name" value="RBD_domain_sf"/>
</dbReference>
<protein>
    <recommendedName>
        <fullName evidence="6">RRM domain-containing protein</fullName>
    </recommendedName>
</protein>
<evidence type="ECO:0000256" key="1">
    <source>
        <dbReference type="ARBA" id="ARBA00022664"/>
    </source>
</evidence>
<dbReference type="SMART" id="SM00360">
    <property type="entry name" value="RRM"/>
    <property type="match status" value="1"/>
</dbReference>
<evidence type="ECO:0000256" key="4">
    <source>
        <dbReference type="PROSITE-ProRule" id="PRU00176"/>
    </source>
</evidence>
<evidence type="ECO:0000313" key="7">
    <source>
        <dbReference type="EMBL" id="MED6138654.1"/>
    </source>
</evidence>
<name>A0ABU6SQF6_9FABA</name>
<dbReference type="PROSITE" id="PS50102">
    <property type="entry name" value="RRM"/>
    <property type="match status" value="1"/>
</dbReference>
<keyword evidence="2" id="KW-0747">Spliceosome</keyword>
<dbReference type="EMBL" id="JASCZI010061417">
    <property type="protein sequence ID" value="MED6138654.1"/>
    <property type="molecule type" value="Genomic_DNA"/>
</dbReference>
<accession>A0ABU6SQF6</accession>
<feature type="compositionally biased region" description="Basic and acidic residues" evidence="5">
    <location>
        <begin position="1"/>
        <end position="19"/>
    </location>
</feature>
<dbReference type="Proteomes" id="UP001341840">
    <property type="component" value="Unassembled WGS sequence"/>
</dbReference>
<evidence type="ECO:0000256" key="3">
    <source>
        <dbReference type="ARBA" id="ARBA00023187"/>
    </source>
</evidence>
<keyword evidence="8" id="KW-1185">Reference proteome</keyword>
<keyword evidence="4" id="KW-0694">RNA-binding</keyword>
<dbReference type="SUPFAM" id="SSF54928">
    <property type="entry name" value="RNA-binding domain, RBD"/>
    <property type="match status" value="1"/>
</dbReference>
<proteinExistence type="predicted"/>
<gene>
    <name evidence="7" type="ORF">PIB30_076465</name>
</gene>
<dbReference type="CDD" id="cd00590">
    <property type="entry name" value="RRM_SF"/>
    <property type="match status" value="1"/>
</dbReference>
<dbReference type="InterPro" id="IPR000504">
    <property type="entry name" value="RRM_dom"/>
</dbReference>
<feature type="domain" description="RRM" evidence="6">
    <location>
        <begin position="70"/>
        <end position="148"/>
    </location>
</feature>
<dbReference type="InterPro" id="IPR012677">
    <property type="entry name" value="Nucleotide-bd_a/b_plait_sf"/>
</dbReference>
<sequence length="172" mass="20338">MRVRRERENTSGSEGDAKGQWRVVTRGKPYSHWRHGQKPTHYQVWDQRRSQALRGGKGNEGEKWIKDETFSVFVNNLTVDATKQWLWKAFSCTGKVEDVYLSRKVRKTNPLRFAFVRYKSIEEVRRTVEHLDSWIVWGCQLKLTEFRYRRDGKEREEDKKNKGTDGGKGGDE</sequence>
<organism evidence="7 8">
    <name type="scientific">Stylosanthes scabra</name>
    <dbReference type="NCBI Taxonomy" id="79078"/>
    <lineage>
        <taxon>Eukaryota</taxon>
        <taxon>Viridiplantae</taxon>
        <taxon>Streptophyta</taxon>
        <taxon>Embryophyta</taxon>
        <taxon>Tracheophyta</taxon>
        <taxon>Spermatophyta</taxon>
        <taxon>Magnoliopsida</taxon>
        <taxon>eudicotyledons</taxon>
        <taxon>Gunneridae</taxon>
        <taxon>Pentapetalae</taxon>
        <taxon>rosids</taxon>
        <taxon>fabids</taxon>
        <taxon>Fabales</taxon>
        <taxon>Fabaceae</taxon>
        <taxon>Papilionoideae</taxon>
        <taxon>50 kb inversion clade</taxon>
        <taxon>dalbergioids sensu lato</taxon>
        <taxon>Dalbergieae</taxon>
        <taxon>Pterocarpus clade</taxon>
        <taxon>Stylosanthes</taxon>
    </lineage>
</organism>
<dbReference type="Pfam" id="PF00076">
    <property type="entry name" value="RRM_1"/>
    <property type="match status" value="1"/>
</dbReference>
<feature type="region of interest" description="Disordered" evidence="5">
    <location>
        <begin position="151"/>
        <end position="172"/>
    </location>
</feature>
<keyword evidence="3" id="KW-0508">mRNA splicing</keyword>
<keyword evidence="1" id="KW-0507">mRNA processing</keyword>
<dbReference type="PANTHER" id="PTHR23147">
    <property type="entry name" value="SERINE/ARGININE RICH SPLICING FACTOR"/>
    <property type="match status" value="1"/>
</dbReference>
<dbReference type="InterPro" id="IPR050907">
    <property type="entry name" value="SRSF"/>
</dbReference>
<evidence type="ECO:0000313" key="8">
    <source>
        <dbReference type="Proteomes" id="UP001341840"/>
    </source>
</evidence>
<dbReference type="Gene3D" id="3.30.70.330">
    <property type="match status" value="1"/>
</dbReference>
<comment type="caution">
    <text evidence="7">The sequence shown here is derived from an EMBL/GenBank/DDBJ whole genome shotgun (WGS) entry which is preliminary data.</text>
</comment>